<accession>A0AAW1XAE2</accession>
<reference evidence="1 2" key="1">
    <citation type="journal article" date="2023" name="G3 (Bethesda)">
        <title>A chromosome-length genome assembly and annotation of blackberry (Rubus argutus, cv. 'Hillquist').</title>
        <authorList>
            <person name="Bruna T."/>
            <person name="Aryal R."/>
            <person name="Dudchenko O."/>
            <person name="Sargent D.J."/>
            <person name="Mead D."/>
            <person name="Buti M."/>
            <person name="Cavallini A."/>
            <person name="Hytonen T."/>
            <person name="Andres J."/>
            <person name="Pham M."/>
            <person name="Weisz D."/>
            <person name="Mascagni F."/>
            <person name="Usai G."/>
            <person name="Natali L."/>
            <person name="Bassil N."/>
            <person name="Fernandez G.E."/>
            <person name="Lomsadze A."/>
            <person name="Armour M."/>
            <person name="Olukolu B."/>
            <person name="Poorten T."/>
            <person name="Britton C."/>
            <person name="Davik J."/>
            <person name="Ashrafi H."/>
            <person name="Aiden E.L."/>
            <person name="Borodovsky M."/>
            <person name="Worthington M."/>
        </authorList>
    </citation>
    <scope>NUCLEOTIDE SEQUENCE [LARGE SCALE GENOMIC DNA]</scope>
    <source>
        <strain evidence="1">PI 553951</strain>
    </source>
</reference>
<dbReference type="SUPFAM" id="SSF52047">
    <property type="entry name" value="RNI-like"/>
    <property type="match status" value="1"/>
</dbReference>
<dbReference type="InterPro" id="IPR032675">
    <property type="entry name" value="LRR_dom_sf"/>
</dbReference>
<dbReference type="EMBL" id="JBEDUW010000004">
    <property type="protein sequence ID" value="KAK9933186.1"/>
    <property type="molecule type" value="Genomic_DNA"/>
</dbReference>
<name>A0AAW1XAE2_RUBAR</name>
<dbReference type="PANTHER" id="PTHR38926:SF5">
    <property type="entry name" value="F-BOX AND LEUCINE-RICH REPEAT PROTEIN 6"/>
    <property type="match status" value="1"/>
</dbReference>
<sequence length="238" mass="27208">MGGLEQGCLMNVFERVGMKSLLLDIPFVCKSWHATSLDPSCWQSLIFPDIKRIYYLDAEDWKCYSFLRRCPGLKALSLPRDISIHCNKFSHLKITARARIGNVEVSAIVNFVPMIKHLSLRYAHIPRQCLVELLQGCKELLTLDVSRCTGFNERDDEILKLASHITAFNCEGSSTQIDSDSDESYFSGYDDDGYGSDESYYVDYGYGSDESYYDDYGYDSNESYYDDYVSGHDFSVIF</sequence>
<comment type="caution">
    <text evidence="1">The sequence shown here is derived from an EMBL/GenBank/DDBJ whole genome shotgun (WGS) entry which is preliminary data.</text>
</comment>
<evidence type="ECO:0000313" key="1">
    <source>
        <dbReference type="EMBL" id="KAK9933186.1"/>
    </source>
</evidence>
<dbReference type="Gene3D" id="3.80.10.10">
    <property type="entry name" value="Ribonuclease Inhibitor"/>
    <property type="match status" value="1"/>
</dbReference>
<evidence type="ECO:0000313" key="2">
    <source>
        <dbReference type="Proteomes" id="UP001457282"/>
    </source>
</evidence>
<dbReference type="AlphaFoldDB" id="A0AAW1XAE2"/>
<organism evidence="1 2">
    <name type="scientific">Rubus argutus</name>
    <name type="common">Southern blackberry</name>
    <dbReference type="NCBI Taxonomy" id="59490"/>
    <lineage>
        <taxon>Eukaryota</taxon>
        <taxon>Viridiplantae</taxon>
        <taxon>Streptophyta</taxon>
        <taxon>Embryophyta</taxon>
        <taxon>Tracheophyta</taxon>
        <taxon>Spermatophyta</taxon>
        <taxon>Magnoliopsida</taxon>
        <taxon>eudicotyledons</taxon>
        <taxon>Gunneridae</taxon>
        <taxon>Pentapetalae</taxon>
        <taxon>rosids</taxon>
        <taxon>fabids</taxon>
        <taxon>Rosales</taxon>
        <taxon>Rosaceae</taxon>
        <taxon>Rosoideae</taxon>
        <taxon>Rosoideae incertae sedis</taxon>
        <taxon>Rubus</taxon>
    </lineage>
</organism>
<protein>
    <submittedName>
        <fullName evidence="1">Uncharacterized protein</fullName>
    </submittedName>
</protein>
<dbReference type="Gene3D" id="1.20.1280.50">
    <property type="match status" value="1"/>
</dbReference>
<keyword evidence="2" id="KW-1185">Reference proteome</keyword>
<dbReference type="PANTHER" id="PTHR38926">
    <property type="entry name" value="F-BOX DOMAIN CONTAINING PROTEIN, EXPRESSED"/>
    <property type="match status" value="1"/>
</dbReference>
<dbReference type="Proteomes" id="UP001457282">
    <property type="component" value="Unassembled WGS sequence"/>
</dbReference>
<proteinExistence type="predicted"/>
<gene>
    <name evidence="1" type="ORF">M0R45_020390</name>
</gene>